<protein>
    <recommendedName>
        <fullName evidence="3">Lasso RiPP family leader peptide-containing protein</fullName>
    </recommendedName>
</protein>
<accession>A0A919B3J0</accession>
<keyword evidence="2" id="KW-1185">Reference proteome</keyword>
<evidence type="ECO:0000313" key="1">
    <source>
        <dbReference type="EMBL" id="GHF48173.1"/>
    </source>
</evidence>
<proteinExistence type="predicted"/>
<dbReference type="EMBL" id="BNBD01000005">
    <property type="protein sequence ID" value="GHF48173.1"/>
    <property type="molecule type" value="Genomic_DNA"/>
</dbReference>
<evidence type="ECO:0008006" key="3">
    <source>
        <dbReference type="Google" id="ProtNLM"/>
    </source>
</evidence>
<sequence>MEQQGRYETPALVPVGDFAELTRGLSSGNVMENGVFPYVWYILAAG</sequence>
<name>A0A919B3J0_9ACTN</name>
<dbReference type="Proteomes" id="UP000638313">
    <property type="component" value="Unassembled WGS sequence"/>
</dbReference>
<dbReference type="RefSeq" id="WP_190130221.1">
    <property type="nucleotide sequence ID" value="NZ_BNBD01000005.1"/>
</dbReference>
<gene>
    <name evidence="1" type="ORF">GCM10010218_32060</name>
</gene>
<reference evidence="1" key="1">
    <citation type="journal article" date="2014" name="Int. J. Syst. Evol. Microbiol.">
        <title>Complete genome sequence of Corynebacterium casei LMG S-19264T (=DSM 44701T), isolated from a smear-ripened cheese.</title>
        <authorList>
            <consortium name="US DOE Joint Genome Institute (JGI-PGF)"/>
            <person name="Walter F."/>
            <person name="Albersmeier A."/>
            <person name="Kalinowski J."/>
            <person name="Ruckert C."/>
        </authorList>
    </citation>
    <scope>NUCLEOTIDE SEQUENCE</scope>
    <source>
        <strain evidence="1">JCM 4059</strain>
    </source>
</reference>
<evidence type="ECO:0000313" key="2">
    <source>
        <dbReference type="Proteomes" id="UP000638313"/>
    </source>
</evidence>
<comment type="caution">
    <text evidence="1">The sequence shown here is derived from an EMBL/GenBank/DDBJ whole genome shotgun (WGS) entry which is preliminary data.</text>
</comment>
<dbReference type="AlphaFoldDB" id="A0A919B3J0"/>
<dbReference type="NCBIfam" id="NF033521">
    <property type="entry name" value="lasso_leader_L3"/>
    <property type="match status" value="1"/>
</dbReference>
<reference evidence="1" key="2">
    <citation type="submission" date="2020-09" db="EMBL/GenBank/DDBJ databases">
        <authorList>
            <person name="Sun Q."/>
            <person name="Ohkuma M."/>
        </authorList>
    </citation>
    <scope>NUCLEOTIDE SEQUENCE</scope>
    <source>
        <strain evidence="1">JCM 4059</strain>
    </source>
</reference>
<organism evidence="1 2">
    <name type="scientific">Streptomyces mashuensis</name>
    <dbReference type="NCBI Taxonomy" id="33904"/>
    <lineage>
        <taxon>Bacteria</taxon>
        <taxon>Bacillati</taxon>
        <taxon>Actinomycetota</taxon>
        <taxon>Actinomycetes</taxon>
        <taxon>Kitasatosporales</taxon>
        <taxon>Streptomycetaceae</taxon>
        <taxon>Streptomyces</taxon>
    </lineage>
</organism>